<dbReference type="AlphaFoldDB" id="S8BY42"/>
<sequence length="461" mass="52923">MDEAQVVYHVDSFWRMFKAGSTCRVVAFAAFAVDDKRVAVKSKDAISPTPAVFADTRSYPFIAFTRDEFDEVARKFQAIWPNQFTDKVINFVAEQVVSSYQADQAYFYGDGEQPLADNSQLYHPGLAYACFELFSKFRGREDQVLANYGQGNNLYKALLSRVRCFARFRHFQELFERQVKMNAFENKENEAETQRKIASFESEFLSLIVLLCCDKQVEYNETNPSESNALKTVFVRHGFCCRAKPNNAGNLDTIHLSCPLVRTHFNSEVFLMPWSRATPPPYYDEETNLVKYAMGVVSSFSPKRLLENYQRGKTDQKVLEKGYQLEFGIVATRDNKAKVDNEHIFRNENGVMIGRVDFHLNGVHNIGVELVRVWGHVEDHVTRIDENQGYRTLSAYVTVHLHEGALPSEAEITTLIDTLKRRNSAYLDMLLIAHFLPNEQGQVDFNRVSFYIPDGDTYTLK</sequence>
<protein>
    <submittedName>
        <fullName evidence="1">Uncharacterized protein</fullName>
    </submittedName>
</protein>
<comment type="caution">
    <text evidence="1">The sequence shown here is derived from an EMBL/GenBank/DDBJ whole genome shotgun (WGS) entry which is preliminary data.</text>
</comment>
<evidence type="ECO:0000313" key="2">
    <source>
        <dbReference type="Proteomes" id="UP000015453"/>
    </source>
</evidence>
<gene>
    <name evidence="1" type="ORF">M569_17744</name>
</gene>
<name>S8BY42_9LAMI</name>
<evidence type="ECO:0000313" key="1">
    <source>
        <dbReference type="EMBL" id="EPS57081.1"/>
    </source>
</evidence>
<proteinExistence type="predicted"/>
<dbReference type="Proteomes" id="UP000015453">
    <property type="component" value="Unassembled WGS sequence"/>
</dbReference>
<organism evidence="1 2">
    <name type="scientific">Genlisea aurea</name>
    <dbReference type="NCBI Taxonomy" id="192259"/>
    <lineage>
        <taxon>Eukaryota</taxon>
        <taxon>Viridiplantae</taxon>
        <taxon>Streptophyta</taxon>
        <taxon>Embryophyta</taxon>
        <taxon>Tracheophyta</taxon>
        <taxon>Spermatophyta</taxon>
        <taxon>Magnoliopsida</taxon>
        <taxon>eudicotyledons</taxon>
        <taxon>Gunneridae</taxon>
        <taxon>Pentapetalae</taxon>
        <taxon>asterids</taxon>
        <taxon>lamiids</taxon>
        <taxon>Lamiales</taxon>
        <taxon>Lentibulariaceae</taxon>
        <taxon>Genlisea</taxon>
    </lineage>
</organism>
<dbReference type="EMBL" id="AUSU01010715">
    <property type="protein sequence ID" value="EPS57081.1"/>
    <property type="molecule type" value="Genomic_DNA"/>
</dbReference>
<keyword evidence="2" id="KW-1185">Reference proteome</keyword>
<reference evidence="1 2" key="1">
    <citation type="journal article" date="2013" name="BMC Genomics">
        <title>The miniature genome of a carnivorous plant Genlisea aurea contains a low number of genes and short non-coding sequences.</title>
        <authorList>
            <person name="Leushkin E.V."/>
            <person name="Sutormin R.A."/>
            <person name="Nabieva E.R."/>
            <person name="Penin A.A."/>
            <person name="Kondrashov A.S."/>
            <person name="Logacheva M.D."/>
        </authorList>
    </citation>
    <scope>NUCLEOTIDE SEQUENCE [LARGE SCALE GENOMIC DNA]</scope>
</reference>
<accession>S8BY42</accession>